<dbReference type="SUPFAM" id="SSF54695">
    <property type="entry name" value="POZ domain"/>
    <property type="match status" value="1"/>
</dbReference>
<dbReference type="PANTHER" id="PTHR47843:SF5">
    <property type="entry name" value="BTB_POZ DOMAIN PROTEIN"/>
    <property type="match status" value="1"/>
</dbReference>
<dbReference type="CDD" id="cd18186">
    <property type="entry name" value="BTB_POZ_ZBTB_KLHL-like"/>
    <property type="match status" value="1"/>
</dbReference>
<organism evidence="2 3">
    <name type="scientific">Cercospora kikuchii</name>
    <dbReference type="NCBI Taxonomy" id="84275"/>
    <lineage>
        <taxon>Eukaryota</taxon>
        <taxon>Fungi</taxon>
        <taxon>Dikarya</taxon>
        <taxon>Ascomycota</taxon>
        <taxon>Pezizomycotina</taxon>
        <taxon>Dothideomycetes</taxon>
        <taxon>Dothideomycetidae</taxon>
        <taxon>Mycosphaerellales</taxon>
        <taxon>Mycosphaerellaceae</taxon>
        <taxon>Cercospora</taxon>
    </lineage>
</organism>
<dbReference type="PROSITE" id="PS50097">
    <property type="entry name" value="BTB"/>
    <property type="match status" value="1"/>
</dbReference>
<gene>
    <name evidence="2" type="ORF">CKM354_001274300</name>
</gene>
<dbReference type="InterPro" id="IPR000210">
    <property type="entry name" value="BTB/POZ_dom"/>
</dbReference>
<dbReference type="Proteomes" id="UP000825890">
    <property type="component" value="Unassembled WGS sequence"/>
</dbReference>
<dbReference type="AlphaFoldDB" id="A0A9P3FML0"/>
<dbReference type="Pfam" id="PF00651">
    <property type="entry name" value="BTB"/>
    <property type="match status" value="1"/>
</dbReference>
<dbReference type="EMBL" id="BOLY01000009">
    <property type="protein sequence ID" value="GIZ49716.1"/>
    <property type="molecule type" value="Genomic_DNA"/>
</dbReference>
<dbReference type="RefSeq" id="XP_044664203.1">
    <property type="nucleotide sequence ID" value="XM_044808268.1"/>
</dbReference>
<keyword evidence="3" id="KW-1185">Reference proteome</keyword>
<sequence length="307" mass="35207">MNRFRAATSRFLENGKFSDFTIICGTTGREYKVHRTIISAQSRWFDTCCTRDFLEGQQRVTVLKEDDPIALEKMIEYCYKFDYSDTLSTLVPGDCPADIDADGNIVESIHTSSIIKSSIQLHAHVYAIAEKYEVSDLKGFAQTRFREELAANMDSITVIAAGIRAVYQQIELPDSDRALKDLLTIAWIVPGNRRHLQDHAEELRDDFEACPEFLFDTQVLLLQGFSSSKKYPRFFCTECESETVVEDEDAEHVGQNSWLNCVKCDSYSYPHWIEFSPDLKVERCDMKWVAKQGRQGVRDDLKGWTNS</sequence>
<feature type="domain" description="BTB" evidence="1">
    <location>
        <begin position="18"/>
        <end position="79"/>
    </location>
</feature>
<evidence type="ECO:0000313" key="3">
    <source>
        <dbReference type="Proteomes" id="UP000825890"/>
    </source>
</evidence>
<evidence type="ECO:0000313" key="2">
    <source>
        <dbReference type="EMBL" id="GIZ49716.1"/>
    </source>
</evidence>
<dbReference type="InterPro" id="IPR011333">
    <property type="entry name" value="SKP1/BTB/POZ_sf"/>
</dbReference>
<dbReference type="PANTHER" id="PTHR47843">
    <property type="entry name" value="BTB DOMAIN-CONTAINING PROTEIN-RELATED"/>
    <property type="match status" value="1"/>
</dbReference>
<protein>
    <recommendedName>
        <fullName evidence="1">BTB domain-containing protein</fullName>
    </recommendedName>
</protein>
<name>A0A9P3FML0_9PEZI</name>
<evidence type="ECO:0000259" key="1">
    <source>
        <dbReference type="PROSITE" id="PS50097"/>
    </source>
</evidence>
<proteinExistence type="predicted"/>
<dbReference type="OrthoDB" id="3646030at2759"/>
<reference evidence="2 3" key="1">
    <citation type="submission" date="2021-01" db="EMBL/GenBank/DDBJ databases">
        <title>Cercospora kikuchii MAFF 305040 whole genome shotgun sequence.</title>
        <authorList>
            <person name="Kashiwa T."/>
            <person name="Suzuki T."/>
        </authorList>
    </citation>
    <scope>NUCLEOTIDE SEQUENCE [LARGE SCALE GENOMIC DNA]</scope>
    <source>
        <strain evidence="2 3">MAFF 305040</strain>
    </source>
</reference>
<dbReference type="Gene3D" id="3.30.710.10">
    <property type="entry name" value="Potassium Channel Kv1.1, Chain A"/>
    <property type="match status" value="1"/>
</dbReference>
<comment type="caution">
    <text evidence="2">The sequence shown here is derived from an EMBL/GenBank/DDBJ whole genome shotgun (WGS) entry which is preliminary data.</text>
</comment>
<accession>A0A9P3FML0</accession>
<dbReference type="GeneID" id="68298318"/>